<dbReference type="EMBL" id="JBHFFA010000008">
    <property type="protein sequence ID" value="KAL2608876.1"/>
    <property type="molecule type" value="Genomic_DNA"/>
</dbReference>
<protein>
    <submittedName>
        <fullName evidence="2">Uncharacterized protein</fullName>
    </submittedName>
</protein>
<feature type="compositionally biased region" description="Acidic residues" evidence="1">
    <location>
        <begin position="74"/>
        <end position="90"/>
    </location>
</feature>
<proteinExistence type="predicted"/>
<organism evidence="2 3">
    <name type="scientific">Riccia fluitans</name>
    <dbReference type="NCBI Taxonomy" id="41844"/>
    <lineage>
        <taxon>Eukaryota</taxon>
        <taxon>Viridiplantae</taxon>
        <taxon>Streptophyta</taxon>
        <taxon>Embryophyta</taxon>
        <taxon>Marchantiophyta</taxon>
        <taxon>Marchantiopsida</taxon>
        <taxon>Marchantiidae</taxon>
        <taxon>Marchantiales</taxon>
        <taxon>Ricciaceae</taxon>
        <taxon>Riccia</taxon>
    </lineage>
</organism>
<gene>
    <name evidence="2" type="ORF">R1flu_027449</name>
</gene>
<name>A0ABD1XLU5_9MARC</name>
<accession>A0ABD1XLU5</accession>
<feature type="region of interest" description="Disordered" evidence="1">
    <location>
        <begin position="65"/>
        <end position="90"/>
    </location>
</feature>
<comment type="caution">
    <text evidence="2">The sequence shown here is derived from an EMBL/GenBank/DDBJ whole genome shotgun (WGS) entry which is preliminary data.</text>
</comment>
<dbReference type="AlphaFoldDB" id="A0ABD1XLU5"/>
<keyword evidence="3" id="KW-1185">Reference proteome</keyword>
<reference evidence="2 3" key="1">
    <citation type="submission" date="2024-09" db="EMBL/GenBank/DDBJ databases">
        <title>Chromosome-scale assembly of Riccia fluitans.</title>
        <authorList>
            <person name="Paukszto L."/>
            <person name="Sawicki J."/>
            <person name="Karawczyk K."/>
            <person name="Piernik-Szablinska J."/>
            <person name="Szczecinska M."/>
            <person name="Mazdziarz M."/>
        </authorList>
    </citation>
    <scope>NUCLEOTIDE SEQUENCE [LARGE SCALE GENOMIC DNA]</scope>
    <source>
        <strain evidence="2">Rf_01</strain>
        <tissue evidence="2">Aerial parts of the thallus</tissue>
    </source>
</reference>
<evidence type="ECO:0000256" key="1">
    <source>
        <dbReference type="SAM" id="MobiDB-lite"/>
    </source>
</evidence>
<sequence length="90" mass="9692">MAEASASDPPPPLINPGGSDPPADAPPHKIFLKKIRKPASKSDMEKALKEGADSVLATYELLGDHNNFPINNEEGSEEHDDDAVEEEDIE</sequence>
<dbReference type="Proteomes" id="UP001605036">
    <property type="component" value="Unassembled WGS sequence"/>
</dbReference>
<evidence type="ECO:0000313" key="2">
    <source>
        <dbReference type="EMBL" id="KAL2608876.1"/>
    </source>
</evidence>
<evidence type="ECO:0000313" key="3">
    <source>
        <dbReference type="Proteomes" id="UP001605036"/>
    </source>
</evidence>
<feature type="region of interest" description="Disordered" evidence="1">
    <location>
        <begin position="1"/>
        <end position="28"/>
    </location>
</feature>